<dbReference type="GO" id="GO:0005737">
    <property type="term" value="C:cytoplasm"/>
    <property type="evidence" value="ECO:0007669"/>
    <property type="project" value="TreeGrafter"/>
</dbReference>
<evidence type="ECO:0008006" key="4">
    <source>
        <dbReference type="Google" id="ProtNLM"/>
    </source>
</evidence>
<gene>
    <name evidence="2" type="ORF">C3F09_08190</name>
</gene>
<dbReference type="Gene3D" id="3.40.50.1000">
    <property type="entry name" value="HAD superfamily/HAD-like"/>
    <property type="match status" value="1"/>
</dbReference>
<organism evidence="2 3">
    <name type="scientific">candidate division GN15 bacterium</name>
    <dbReference type="NCBI Taxonomy" id="2072418"/>
    <lineage>
        <taxon>Bacteria</taxon>
        <taxon>candidate division GN15</taxon>
    </lineage>
</organism>
<dbReference type="InterPro" id="IPR050582">
    <property type="entry name" value="HAD-like_SerB"/>
</dbReference>
<dbReference type="NCBIfam" id="TIGR01488">
    <property type="entry name" value="HAD-SF-IB"/>
    <property type="match status" value="1"/>
</dbReference>
<evidence type="ECO:0000313" key="3">
    <source>
        <dbReference type="Proteomes" id="UP000250918"/>
    </source>
</evidence>
<dbReference type="GO" id="GO:0000287">
    <property type="term" value="F:magnesium ion binding"/>
    <property type="evidence" value="ECO:0007669"/>
    <property type="project" value="TreeGrafter"/>
</dbReference>
<dbReference type="NCBIfam" id="TIGR01489">
    <property type="entry name" value="DKMTPPase-SF"/>
    <property type="match status" value="1"/>
</dbReference>
<dbReference type="InterPro" id="IPR023214">
    <property type="entry name" value="HAD_sf"/>
</dbReference>
<evidence type="ECO:0000313" key="2">
    <source>
        <dbReference type="EMBL" id="PWB71158.1"/>
    </source>
</evidence>
<dbReference type="Proteomes" id="UP000250918">
    <property type="component" value="Unassembled WGS sequence"/>
</dbReference>
<dbReference type="GO" id="GO:0006564">
    <property type="term" value="P:L-serine biosynthetic process"/>
    <property type="evidence" value="ECO:0007669"/>
    <property type="project" value="TreeGrafter"/>
</dbReference>
<accession>A0A855X5R9</accession>
<keyword evidence="1" id="KW-0378">Hydrolase</keyword>
<dbReference type="InterPro" id="IPR006384">
    <property type="entry name" value="HAD_hydro_PyrdxlP_Pase-like"/>
</dbReference>
<name>A0A855X5R9_9BACT</name>
<dbReference type="Pfam" id="PF12710">
    <property type="entry name" value="HAD"/>
    <property type="match status" value="1"/>
</dbReference>
<sequence length="219" mass="24918">MKTLVFCDFDGTISRRDVGYNLYHHFSGGRNDLLLPDWKAGRMSSRECLTREAEMVTAKTEEIMAFLDQFTIDPGFPEFESLCRRNGVEPIVVSDGLDFYIRHILSRNNLGHLHVLSNIGHLDGAGIRIEFPRTNRECRRCGNCKGEIIEEFRERAGEPVTTVFVGDGYSDVCATRAADLLFAKKDLARYCLEHGIAFTKFDTFFDVSRALIDLGHWRA</sequence>
<proteinExistence type="predicted"/>
<dbReference type="SUPFAM" id="SSF56784">
    <property type="entry name" value="HAD-like"/>
    <property type="match status" value="1"/>
</dbReference>
<reference evidence="2 3" key="1">
    <citation type="journal article" date="2018" name="ISME J.">
        <title>A methanotrophic archaeon couples anaerobic oxidation of methane to Fe(III) reduction.</title>
        <authorList>
            <person name="Cai C."/>
            <person name="Leu A.O."/>
            <person name="Xie G.J."/>
            <person name="Guo J."/>
            <person name="Feng Y."/>
            <person name="Zhao J.X."/>
            <person name="Tyson G.W."/>
            <person name="Yuan Z."/>
            <person name="Hu S."/>
        </authorList>
    </citation>
    <scope>NUCLEOTIDE SEQUENCE [LARGE SCALE GENOMIC DNA]</scope>
    <source>
        <strain evidence="2">FeB_12</strain>
    </source>
</reference>
<dbReference type="PANTHER" id="PTHR43344:SF21">
    <property type="entry name" value="POLYOL PHOSPHATE PHOSPHATASE PYP1"/>
    <property type="match status" value="1"/>
</dbReference>
<dbReference type="InterPro" id="IPR036412">
    <property type="entry name" value="HAD-like_sf"/>
</dbReference>
<evidence type="ECO:0000256" key="1">
    <source>
        <dbReference type="ARBA" id="ARBA00022801"/>
    </source>
</evidence>
<comment type="caution">
    <text evidence="2">The sequence shown here is derived from an EMBL/GenBank/DDBJ whole genome shotgun (WGS) entry which is preliminary data.</text>
</comment>
<dbReference type="GO" id="GO:0036424">
    <property type="term" value="F:L-phosphoserine phosphatase activity"/>
    <property type="evidence" value="ECO:0007669"/>
    <property type="project" value="TreeGrafter"/>
</dbReference>
<protein>
    <recommendedName>
        <fullName evidence="4">2-hydroxy-3-keto-5-methylthiopentenyl-1-phosphate phosphatase</fullName>
    </recommendedName>
</protein>
<dbReference type="EMBL" id="PQAP01000123">
    <property type="protein sequence ID" value="PWB71158.1"/>
    <property type="molecule type" value="Genomic_DNA"/>
</dbReference>
<dbReference type="PANTHER" id="PTHR43344">
    <property type="entry name" value="PHOSPHOSERINE PHOSPHATASE"/>
    <property type="match status" value="1"/>
</dbReference>
<dbReference type="AlphaFoldDB" id="A0A855X5R9"/>
<dbReference type="Gene3D" id="3.90.1470.20">
    <property type="match status" value="1"/>
</dbReference>